<keyword evidence="5" id="KW-0520">NAD</keyword>
<evidence type="ECO:0000259" key="7">
    <source>
        <dbReference type="PROSITE" id="PS51201"/>
    </source>
</evidence>
<dbReference type="PANTHER" id="PTHR43833:SF5">
    <property type="entry name" value="TRK SYSTEM POTASSIUM UPTAKE PROTEIN TRKA"/>
    <property type="match status" value="1"/>
</dbReference>
<dbReference type="Pfam" id="PF02254">
    <property type="entry name" value="TrkA_N"/>
    <property type="match status" value="1"/>
</dbReference>
<keyword evidence="4" id="KW-0630">Potassium</keyword>
<keyword evidence="3" id="KW-0633">Potassium transport</keyword>
<dbReference type="Gene3D" id="3.30.70.1450">
    <property type="entry name" value="Regulator of K+ conductance, C-terminal domain"/>
    <property type="match status" value="1"/>
</dbReference>
<dbReference type="InterPro" id="IPR050721">
    <property type="entry name" value="Trk_Ktr_HKT_K-transport"/>
</dbReference>
<protein>
    <recommendedName>
        <fullName evidence="1">Trk system potassium uptake protein TrkA</fullName>
    </recommendedName>
</protein>
<evidence type="ECO:0000256" key="3">
    <source>
        <dbReference type="ARBA" id="ARBA00022538"/>
    </source>
</evidence>
<dbReference type="OrthoDB" id="9775180at2"/>
<evidence type="ECO:0000256" key="6">
    <source>
        <dbReference type="ARBA" id="ARBA00023065"/>
    </source>
</evidence>
<organism evidence="9 10">
    <name type="scientific">Flaviflexus ciconiae</name>
    <dbReference type="NCBI Taxonomy" id="2496867"/>
    <lineage>
        <taxon>Bacteria</taxon>
        <taxon>Bacillati</taxon>
        <taxon>Actinomycetota</taxon>
        <taxon>Actinomycetes</taxon>
        <taxon>Actinomycetales</taxon>
        <taxon>Actinomycetaceae</taxon>
        <taxon>Flaviflexus</taxon>
    </lineage>
</organism>
<dbReference type="SUPFAM" id="SSF51735">
    <property type="entry name" value="NAD(P)-binding Rossmann-fold domains"/>
    <property type="match status" value="1"/>
</dbReference>
<evidence type="ECO:0000256" key="1">
    <source>
        <dbReference type="ARBA" id="ARBA00017378"/>
    </source>
</evidence>
<evidence type="ECO:0000256" key="2">
    <source>
        <dbReference type="ARBA" id="ARBA00022448"/>
    </source>
</evidence>
<dbReference type="Gene3D" id="3.40.50.720">
    <property type="entry name" value="NAD(P)-binding Rossmann-like Domain"/>
    <property type="match status" value="1"/>
</dbReference>
<dbReference type="Pfam" id="PF02080">
    <property type="entry name" value="TrkA_C"/>
    <property type="match status" value="1"/>
</dbReference>
<dbReference type="PANTHER" id="PTHR43833">
    <property type="entry name" value="POTASSIUM CHANNEL PROTEIN 2-RELATED-RELATED"/>
    <property type="match status" value="1"/>
</dbReference>
<dbReference type="SUPFAM" id="SSF116726">
    <property type="entry name" value="TrkA C-terminal domain-like"/>
    <property type="match status" value="1"/>
</dbReference>
<reference evidence="9 10" key="1">
    <citation type="submission" date="2018-12" db="EMBL/GenBank/DDBJ databases">
        <title>Complete genome sequence of Flaviflexus sp. H23T48.</title>
        <authorList>
            <person name="Bae J.-W."/>
            <person name="Lee J.-Y."/>
        </authorList>
    </citation>
    <scope>NUCLEOTIDE SEQUENCE [LARGE SCALE GENOMIC DNA]</scope>
    <source>
        <strain evidence="9 10">H23T48</strain>
    </source>
</reference>
<evidence type="ECO:0000313" key="10">
    <source>
        <dbReference type="Proteomes" id="UP000280344"/>
    </source>
</evidence>
<dbReference type="EMBL" id="CP034593">
    <property type="protein sequence ID" value="AZQ76388.1"/>
    <property type="molecule type" value="Genomic_DNA"/>
</dbReference>
<feature type="domain" description="RCK N-terminal" evidence="7">
    <location>
        <begin position="1"/>
        <end position="117"/>
    </location>
</feature>
<dbReference type="PRINTS" id="PR00335">
    <property type="entry name" value="KUPTAKETRKA"/>
</dbReference>
<feature type="domain" description="RCK C-terminal" evidence="8">
    <location>
        <begin position="137"/>
        <end position="218"/>
    </location>
</feature>
<dbReference type="AlphaFoldDB" id="A0A3Q9G2T5"/>
<dbReference type="Proteomes" id="UP000280344">
    <property type="component" value="Chromosome"/>
</dbReference>
<dbReference type="PROSITE" id="PS51201">
    <property type="entry name" value="RCK_N"/>
    <property type="match status" value="1"/>
</dbReference>
<evidence type="ECO:0000256" key="5">
    <source>
        <dbReference type="ARBA" id="ARBA00023027"/>
    </source>
</evidence>
<keyword evidence="6" id="KW-0406">Ion transport</keyword>
<keyword evidence="2" id="KW-0813">Transport</keyword>
<dbReference type="InterPro" id="IPR006036">
    <property type="entry name" value="K_uptake_TrkA"/>
</dbReference>
<dbReference type="InterPro" id="IPR036721">
    <property type="entry name" value="RCK_C_sf"/>
</dbReference>
<dbReference type="KEGG" id="flh:EJ997_02555"/>
<evidence type="ECO:0000259" key="8">
    <source>
        <dbReference type="PROSITE" id="PS51202"/>
    </source>
</evidence>
<dbReference type="PROSITE" id="PS51202">
    <property type="entry name" value="RCK_C"/>
    <property type="match status" value="1"/>
</dbReference>
<dbReference type="RefSeq" id="WP_126703196.1">
    <property type="nucleotide sequence ID" value="NZ_CP034593.1"/>
</dbReference>
<dbReference type="InterPro" id="IPR006037">
    <property type="entry name" value="RCK_C"/>
</dbReference>
<evidence type="ECO:0000256" key="4">
    <source>
        <dbReference type="ARBA" id="ARBA00022958"/>
    </source>
</evidence>
<proteinExistence type="predicted"/>
<keyword evidence="10" id="KW-1185">Reference proteome</keyword>
<name>A0A3Q9G2T5_9ACTO</name>
<dbReference type="InterPro" id="IPR003148">
    <property type="entry name" value="RCK_N"/>
</dbReference>
<dbReference type="InterPro" id="IPR036291">
    <property type="entry name" value="NAD(P)-bd_dom_sf"/>
</dbReference>
<dbReference type="GO" id="GO:0005886">
    <property type="term" value="C:plasma membrane"/>
    <property type="evidence" value="ECO:0007669"/>
    <property type="project" value="InterPro"/>
</dbReference>
<accession>A0A3Q9G2T5</accession>
<gene>
    <name evidence="9" type="ORF">EJ997_02555</name>
</gene>
<dbReference type="GO" id="GO:0015079">
    <property type="term" value="F:potassium ion transmembrane transporter activity"/>
    <property type="evidence" value="ECO:0007669"/>
    <property type="project" value="InterPro"/>
</dbReference>
<sequence length="232" mass="24712">MKVIIAGAGSVGRSIARELSSQTHDITLIDKERSAMRVASVPDVEWLLADACDPKALSEAGIDECDVIVAATGDDKSNLVVSMLSKLVYGVPRVIARVNNPRNEWLFDENWGVDVPVSTPRIMTSLVEEAVSEGNLVKMANFHRSGASLFQTNLPDSAPVVGLSIGEVVLPPGAVLTTVVRDGQPLPAERDLTLEAGDQVLILLSEEAELDLDLIGELMGSGGPDDEDIDDE</sequence>
<evidence type="ECO:0000313" key="9">
    <source>
        <dbReference type="EMBL" id="AZQ76388.1"/>
    </source>
</evidence>